<dbReference type="Proteomes" id="UP001232148">
    <property type="component" value="Unassembled WGS sequence"/>
</dbReference>
<keyword evidence="3" id="KW-1185">Reference proteome</keyword>
<reference evidence="2" key="1">
    <citation type="submission" date="2021-06" db="EMBL/GenBank/DDBJ databases">
        <title>Comparative genomics, transcriptomics and evolutionary studies reveal genomic signatures of adaptation to plant cell wall in hemibiotrophic fungi.</title>
        <authorList>
            <consortium name="DOE Joint Genome Institute"/>
            <person name="Baroncelli R."/>
            <person name="Diaz J.F."/>
            <person name="Benocci T."/>
            <person name="Peng M."/>
            <person name="Battaglia E."/>
            <person name="Haridas S."/>
            <person name="Andreopoulos W."/>
            <person name="Labutti K."/>
            <person name="Pangilinan J."/>
            <person name="Floch G.L."/>
            <person name="Makela M.R."/>
            <person name="Henrissat B."/>
            <person name="Grigoriev I.V."/>
            <person name="Crouch J.A."/>
            <person name="De Vries R.P."/>
            <person name="Sukno S.A."/>
            <person name="Thon M.R."/>
        </authorList>
    </citation>
    <scope>NUCLEOTIDE SEQUENCE</scope>
    <source>
        <strain evidence="2">MAFF235873</strain>
    </source>
</reference>
<gene>
    <name evidence="2" type="ORF">LX32DRAFT_431511</name>
</gene>
<sequence length="348" mass="38114">MLSRQVALAGKRKQRRGFQGTVHANIGPGWQTGLKGLGRGVVYQTITSGVFPWVSNSPSSVVWQRRVWIWAYMLELGFRGVHMPRGTFCDVSAFPVSSPGLYAVTKRVTTIVPSASFWMSTMWNDELLRPFPSHPFARDPRVRMIFRKTRAHTHTNLWHLGHLEKPLCQTGMASLPSSGFEEPGLERRPGATSHVSLLPIVPGTTVPSALSLSLFLSLPLSSSLTYGYPSPVSLHLSLLILLRLPDDDQSADEVAGPAGARSRWSGGARVFKRGGGDSTIWSGPINSHHFRRTGLAGSLIALYPLCLLSTSTLRRRDLCGHRGMPRGPFKEGRTCSSAGSGTHRSREP</sequence>
<accession>A0AAD9HF49</accession>
<protein>
    <submittedName>
        <fullName evidence="2">Uncharacterized protein</fullName>
    </submittedName>
</protein>
<evidence type="ECO:0000313" key="3">
    <source>
        <dbReference type="Proteomes" id="UP001232148"/>
    </source>
</evidence>
<feature type="region of interest" description="Disordered" evidence="1">
    <location>
        <begin position="321"/>
        <end position="348"/>
    </location>
</feature>
<dbReference type="EMBL" id="MU842890">
    <property type="protein sequence ID" value="KAK2027730.1"/>
    <property type="molecule type" value="Genomic_DNA"/>
</dbReference>
<evidence type="ECO:0000256" key="1">
    <source>
        <dbReference type="SAM" id="MobiDB-lite"/>
    </source>
</evidence>
<proteinExistence type="predicted"/>
<name>A0AAD9HF49_9PEZI</name>
<comment type="caution">
    <text evidence="2">The sequence shown here is derived from an EMBL/GenBank/DDBJ whole genome shotgun (WGS) entry which is preliminary data.</text>
</comment>
<organism evidence="2 3">
    <name type="scientific">Colletotrichum zoysiae</name>
    <dbReference type="NCBI Taxonomy" id="1216348"/>
    <lineage>
        <taxon>Eukaryota</taxon>
        <taxon>Fungi</taxon>
        <taxon>Dikarya</taxon>
        <taxon>Ascomycota</taxon>
        <taxon>Pezizomycotina</taxon>
        <taxon>Sordariomycetes</taxon>
        <taxon>Hypocreomycetidae</taxon>
        <taxon>Glomerellales</taxon>
        <taxon>Glomerellaceae</taxon>
        <taxon>Colletotrichum</taxon>
        <taxon>Colletotrichum graminicola species complex</taxon>
    </lineage>
</organism>
<dbReference type="AlphaFoldDB" id="A0AAD9HF49"/>
<evidence type="ECO:0000313" key="2">
    <source>
        <dbReference type="EMBL" id="KAK2027730.1"/>
    </source>
</evidence>